<dbReference type="AlphaFoldDB" id="A0A1Y3B7R2"/>
<name>A0A1Y3B7R2_EURMA</name>
<evidence type="ECO:0000313" key="1">
    <source>
        <dbReference type="EMBL" id="OTF75275.1"/>
    </source>
</evidence>
<reference evidence="1 2" key="1">
    <citation type="submission" date="2017-03" db="EMBL/GenBank/DDBJ databases">
        <title>Genome Survey of Euroglyphus maynei.</title>
        <authorList>
            <person name="Arlian L.G."/>
            <person name="Morgan M.S."/>
            <person name="Rider S.D."/>
        </authorList>
    </citation>
    <scope>NUCLEOTIDE SEQUENCE [LARGE SCALE GENOMIC DNA]</scope>
    <source>
        <strain evidence="1">Arlian Lab</strain>
        <tissue evidence="1">Whole body</tissue>
    </source>
</reference>
<proteinExistence type="predicted"/>
<keyword evidence="2" id="KW-1185">Reference proteome</keyword>
<evidence type="ECO:0000313" key="2">
    <source>
        <dbReference type="Proteomes" id="UP000194236"/>
    </source>
</evidence>
<gene>
    <name evidence="1" type="ORF">BLA29_011205</name>
</gene>
<dbReference type="OrthoDB" id="10375954at2759"/>
<sequence length="95" mass="11375">MDRLENFLPIPMAMSNRDNYPNKQLAMLSSVSRLIYAQISLGKRTIYLPPLNRDASYFYQLMVALPISQTIRPYRYEFRMMYVFLFVCFLLNINY</sequence>
<comment type="caution">
    <text evidence="1">The sequence shown here is derived from an EMBL/GenBank/DDBJ whole genome shotgun (WGS) entry which is preliminary data.</text>
</comment>
<accession>A0A1Y3B7R2</accession>
<organism evidence="1 2">
    <name type="scientific">Euroglyphus maynei</name>
    <name type="common">Mayne's house dust mite</name>
    <dbReference type="NCBI Taxonomy" id="6958"/>
    <lineage>
        <taxon>Eukaryota</taxon>
        <taxon>Metazoa</taxon>
        <taxon>Ecdysozoa</taxon>
        <taxon>Arthropoda</taxon>
        <taxon>Chelicerata</taxon>
        <taxon>Arachnida</taxon>
        <taxon>Acari</taxon>
        <taxon>Acariformes</taxon>
        <taxon>Sarcoptiformes</taxon>
        <taxon>Astigmata</taxon>
        <taxon>Psoroptidia</taxon>
        <taxon>Analgoidea</taxon>
        <taxon>Pyroglyphidae</taxon>
        <taxon>Pyroglyphinae</taxon>
        <taxon>Euroglyphus</taxon>
    </lineage>
</organism>
<dbReference type="EMBL" id="MUJZ01042743">
    <property type="protein sequence ID" value="OTF75275.1"/>
    <property type="molecule type" value="Genomic_DNA"/>
</dbReference>
<protein>
    <submittedName>
        <fullName evidence="1">Uncharacterized protein</fullName>
    </submittedName>
</protein>
<dbReference type="Proteomes" id="UP000194236">
    <property type="component" value="Unassembled WGS sequence"/>
</dbReference>